<comment type="caution">
    <text evidence="3">The sequence shown here is derived from an EMBL/GenBank/DDBJ whole genome shotgun (WGS) entry which is preliminary data.</text>
</comment>
<dbReference type="CDD" id="cd12871">
    <property type="entry name" value="Bacuni_01323_like"/>
    <property type="match status" value="1"/>
</dbReference>
<reference evidence="3 4" key="1">
    <citation type="journal article" date="2019" name="Nat. Med.">
        <title>A library of human gut bacterial isolates paired with longitudinal multiomics data enables mechanistic microbiome research.</title>
        <authorList>
            <person name="Poyet M."/>
            <person name="Groussin M."/>
            <person name="Gibbons S.M."/>
            <person name="Avila-Pacheco J."/>
            <person name="Jiang X."/>
            <person name="Kearney S.M."/>
            <person name="Perrotta A.R."/>
            <person name="Berdy B."/>
            <person name="Zhao S."/>
            <person name="Lieberman T.D."/>
            <person name="Swanson P.K."/>
            <person name="Smith M."/>
            <person name="Roesemann S."/>
            <person name="Alexander J.E."/>
            <person name="Rich S.A."/>
            <person name="Livny J."/>
            <person name="Vlamakis H."/>
            <person name="Clish C."/>
            <person name="Bullock K."/>
            <person name="Deik A."/>
            <person name="Scott J."/>
            <person name="Pierce K.A."/>
            <person name="Xavier R.J."/>
            <person name="Alm E.J."/>
        </authorList>
    </citation>
    <scope>NUCLEOTIDE SEQUENCE [LARGE SCALE GENOMIC DNA]</scope>
    <source>
        <strain evidence="3 4">BIOML-A73</strain>
    </source>
</reference>
<dbReference type="EMBL" id="WDER01000062">
    <property type="protein sequence ID" value="KAB6079863.1"/>
    <property type="molecule type" value="Genomic_DNA"/>
</dbReference>
<accession>A0A6L4NDY2</accession>
<sequence length="268" mass="30774">MKSMKNLFVIGLTFVIYAGFTACDNDDDKQEVTLPTIFEGKRITQCESTANGYTERNAYNYSNGKLISYSEYEISNKETFEDKYTIDYENNQVRISWKDGNDSEICTYSLNENGFATSAILVTKEDEDVWNTHYTFEYDANGYLIKITEGNDGEEPKIIEIERNDGDVLSFSYDDSQYTYTYTSNINKGGILPVDNGWLNMEAELHIAYYAGILGKPTKHLIASQKNKFGYSSYEETYEYRLDADEYVKTCTITDNKGDVSSYNYTFE</sequence>
<dbReference type="AlphaFoldDB" id="A0A6L4NDY2"/>
<dbReference type="PROSITE" id="PS51257">
    <property type="entry name" value="PROKAR_LIPOPROTEIN"/>
    <property type="match status" value="1"/>
</dbReference>
<dbReference type="RefSeq" id="WP_151921812.1">
    <property type="nucleotide sequence ID" value="NZ_WDER01000062.1"/>
</dbReference>
<feature type="signal peptide" evidence="1">
    <location>
        <begin position="1"/>
        <end position="18"/>
    </location>
</feature>
<feature type="chain" id="PRO_5027098259" evidence="1">
    <location>
        <begin position="19"/>
        <end position="268"/>
    </location>
</feature>
<dbReference type="Pfam" id="PF15283">
    <property type="entry name" value="DUF4595"/>
    <property type="match status" value="1"/>
</dbReference>
<gene>
    <name evidence="3" type="ORF">GA560_18690</name>
</gene>
<dbReference type="Proteomes" id="UP000474077">
    <property type="component" value="Unassembled WGS sequence"/>
</dbReference>
<organism evidence="3 4">
    <name type="scientific">Bacteroides xylanisolvens</name>
    <dbReference type="NCBI Taxonomy" id="371601"/>
    <lineage>
        <taxon>Bacteria</taxon>
        <taxon>Pseudomonadati</taxon>
        <taxon>Bacteroidota</taxon>
        <taxon>Bacteroidia</taxon>
        <taxon>Bacteroidales</taxon>
        <taxon>Bacteroidaceae</taxon>
        <taxon>Bacteroides</taxon>
    </lineage>
</organism>
<protein>
    <submittedName>
        <fullName evidence="3">DUF4595 domain-containing protein</fullName>
    </submittedName>
</protein>
<evidence type="ECO:0000313" key="3">
    <source>
        <dbReference type="EMBL" id="KAB6079863.1"/>
    </source>
</evidence>
<evidence type="ECO:0000313" key="4">
    <source>
        <dbReference type="Proteomes" id="UP000474077"/>
    </source>
</evidence>
<dbReference type="InterPro" id="IPR027931">
    <property type="entry name" value="DUF4595"/>
</dbReference>
<proteinExistence type="predicted"/>
<evidence type="ECO:0000259" key="2">
    <source>
        <dbReference type="Pfam" id="PF15283"/>
    </source>
</evidence>
<evidence type="ECO:0000256" key="1">
    <source>
        <dbReference type="SAM" id="SignalP"/>
    </source>
</evidence>
<name>A0A6L4NDY2_9BACE</name>
<dbReference type="Gene3D" id="2.40.160.190">
    <property type="match status" value="1"/>
</dbReference>
<keyword evidence="1" id="KW-0732">Signal</keyword>
<feature type="domain" description="DUF4595" evidence="2">
    <location>
        <begin position="62"/>
        <end position="237"/>
    </location>
</feature>